<protein>
    <submittedName>
        <fullName evidence="3">Transposase</fullName>
    </submittedName>
</protein>
<comment type="caution">
    <text evidence="3">The sequence shown here is derived from an EMBL/GenBank/DDBJ whole genome shotgun (WGS) entry which is preliminary data.</text>
</comment>
<organism evidence="3 4">
    <name type="scientific">Bradyrhizobium cytisi</name>
    <dbReference type="NCBI Taxonomy" id="515489"/>
    <lineage>
        <taxon>Bacteria</taxon>
        <taxon>Pseudomonadati</taxon>
        <taxon>Pseudomonadota</taxon>
        <taxon>Alphaproteobacteria</taxon>
        <taxon>Hyphomicrobiales</taxon>
        <taxon>Nitrobacteraceae</taxon>
        <taxon>Bradyrhizobium</taxon>
    </lineage>
</organism>
<keyword evidence="4" id="KW-1185">Reference proteome</keyword>
<gene>
    <name evidence="3" type="ORF">FXB38_39555</name>
</gene>
<dbReference type="EMBL" id="VSSR01000095">
    <property type="protein sequence ID" value="TYL71866.1"/>
    <property type="molecule type" value="Genomic_DNA"/>
</dbReference>
<feature type="domain" description="Insertion element IS402-like" evidence="2">
    <location>
        <begin position="130"/>
        <end position="175"/>
    </location>
</feature>
<dbReference type="Proteomes" id="UP000324853">
    <property type="component" value="Unassembled WGS sequence"/>
</dbReference>
<evidence type="ECO:0000313" key="4">
    <source>
        <dbReference type="Proteomes" id="UP000324853"/>
    </source>
</evidence>
<accession>A0A5S4VZA4</accession>
<evidence type="ECO:0000256" key="1">
    <source>
        <dbReference type="SAM" id="MobiDB-lite"/>
    </source>
</evidence>
<dbReference type="AlphaFoldDB" id="A0A5S4VZA4"/>
<proteinExistence type="predicted"/>
<evidence type="ECO:0000259" key="2">
    <source>
        <dbReference type="Pfam" id="PF13340"/>
    </source>
</evidence>
<reference evidence="3 4" key="1">
    <citation type="submission" date="2019-08" db="EMBL/GenBank/DDBJ databases">
        <title>Bradyrhizobium hipponensis sp. nov., a rhizobium isolated from a Lupinus angustifolius root nodule in Tunisia.</title>
        <authorList>
            <person name="Off K."/>
            <person name="Rejili M."/>
            <person name="Mars M."/>
            <person name="Brachmann A."/>
            <person name="Marin M."/>
        </authorList>
    </citation>
    <scope>NUCLEOTIDE SEQUENCE [LARGE SCALE GENOMIC DNA]</scope>
    <source>
        <strain evidence="3 4">CTAW11</strain>
    </source>
</reference>
<feature type="region of interest" description="Disordered" evidence="1">
    <location>
        <begin position="34"/>
        <end position="97"/>
    </location>
</feature>
<feature type="compositionally biased region" description="Basic and acidic residues" evidence="1">
    <location>
        <begin position="79"/>
        <end position="89"/>
    </location>
</feature>
<dbReference type="Pfam" id="PF13340">
    <property type="entry name" value="DUF4096"/>
    <property type="match status" value="1"/>
</dbReference>
<evidence type="ECO:0000313" key="3">
    <source>
        <dbReference type="EMBL" id="TYL71866.1"/>
    </source>
</evidence>
<sequence length="193" mass="21982">MCRQIVRIFARRAWQGRRLPSSTAKLLRQRRPVGTRGFDPRQAPPWTQTTHRHRYRWSSSGGPCPSRERQDVHGAVPLLEHHPTFGREPDDSDPGGRWTISIAHGPIFGQRVNQLLAAIAKNNLEPWEAISQVREVVQAIFYILSTGCQWTALTGEFPPHSTVTFMLDETLADGMARTHLCVVRPLPRPNRRL</sequence>
<dbReference type="OrthoDB" id="8547963at2"/>
<dbReference type="InterPro" id="IPR025161">
    <property type="entry name" value="IS402-like_dom"/>
</dbReference>
<name>A0A5S4VZA4_9BRAD</name>